<dbReference type="EMBL" id="BRXY01000144">
    <property type="protein sequence ID" value="GMH70992.1"/>
    <property type="molecule type" value="Genomic_DNA"/>
</dbReference>
<sequence length="123" mass="13718">MSTPPKMQRRQTVQSAAALSKLATLDAEISQFEASYGAFSATLSSPESSAEQLIQTRNECRQWSGNLEKFQYVKVDSIITADLTTGKEEAKVKRKELNKHCEELRTRMEGFMASIEAAIKAKN</sequence>
<gene>
    <name evidence="1" type="ORF">TrST_g2388</name>
</gene>
<keyword evidence="2" id="KW-1185">Reference proteome</keyword>
<name>A0A9W7AEU8_9STRA</name>
<protein>
    <submittedName>
        <fullName evidence="1">Uncharacterized protein</fullName>
    </submittedName>
</protein>
<dbReference type="AlphaFoldDB" id="A0A9W7AEU8"/>
<comment type="caution">
    <text evidence="1">The sequence shown here is derived from an EMBL/GenBank/DDBJ whole genome shotgun (WGS) entry which is preliminary data.</text>
</comment>
<dbReference type="OrthoDB" id="118154at2759"/>
<dbReference type="Proteomes" id="UP001165085">
    <property type="component" value="Unassembled WGS sequence"/>
</dbReference>
<evidence type="ECO:0000313" key="1">
    <source>
        <dbReference type="EMBL" id="GMH70992.1"/>
    </source>
</evidence>
<reference evidence="2" key="1">
    <citation type="journal article" date="2023" name="Commun. Biol.">
        <title>Genome analysis of Parmales, the sister group of diatoms, reveals the evolutionary specialization of diatoms from phago-mixotrophs to photoautotrophs.</title>
        <authorList>
            <person name="Ban H."/>
            <person name="Sato S."/>
            <person name="Yoshikawa S."/>
            <person name="Yamada K."/>
            <person name="Nakamura Y."/>
            <person name="Ichinomiya M."/>
            <person name="Sato N."/>
            <person name="Blanc-Mathieu R."/>
            <person name="Endo H."/>
            <person name="Kuwata A."/>
            <person name="Ogata H."/>
        </authorList>
    </citation>
    <scope>NUCLEOTIDE SEQUENCE [LARGE SCALE GENOMIC DNA]</scope>
    <source>
        <strain evidence="2">NIES 3701</strain>
    </source>
</reference>
<proteinExistence type="predicted"/>
<accession>A0A9W7AEU8</accession>
<evidence type="ECO:0000313" key="2">
    <source>
        <dbReference type="Proteomes" id="UP001165085"/>
    </source>
</evidence>
<organism evidence="1 2">
    <name type="scientific">Triparma strigata</name>
    <dbReference type="NCBI Taxonomy" id="1606541"/>
    <lineage>
        <taxon>Eukaryota</taxon>
        <taxon>Sar</taxon>
        <taxon>Stramenopiles</taxon>
        <taxon>Ochrophyta</taxon>
        <taxon>Bolidophyceae</taxon>
        <taxon>Parmales</taxon>
        <taxon>Triparmaceae</taxon>
        <taxon>Triparma</taxon>
    </lineage>
</organism>